<keyword evidence="1" id="KW-0175">Coiled coil</keyword>
<proteinExistence type="predicted"/>
<evidence type="ECO:0000313" key="4">
    <source>
        <dbReference type="EMBL" id="JAG54799.1"/>
    </source>
</evidence>
<evidence type="ECO:0000313" key="3">
    <source>
        <dbReference type="EMBL" id="JAG18180.1"/>
    </source>
</evidence>
<accession>A0A0A9XM60</accession>
<evidence type="ECO:0000256" key="2">
    <source>
        <dbReference type="SAM" id="MobiDB-lite"/>
    </source>
</evidence>
<reference evidence="3" key="2">
    <citation type="submission" date="2014-07" db="EMBL/GenBank/DDBJ databases">
        <authorList>
            <person name="Hull J."/>
        </authorList>
    </citation>
    <scope>NUCLEOTIDE SEQUENCE</scope>
</reference>
<reference evidence="4" key="3">
    <citation type="submission" date="2014-09" db="EMBL/GenBank/DDBJ databases">
        <authorList>
            <person name="Magalhaes I.L.F."/>
            <person name="Oliveira U."/>
            <person name="Santos F.R."/>
            <person name="Vidigal T.H.D.A."/>
            <person name="Brescovit A.D."/>
            <person name="Santos A.J."/>
        </authorList>
    </citation>
    <scope>NUCLEOTIDE SEQUENCE</scope>
</reference>
<dbReference type="AlphaFoldDB" id="A0A0A9XM60"/>
<evidence type="ECO:0000256" key="1">
    <source>
        <dbReference type="SAM" id="Coils"/>
    </source>
</evidence>
<feature type="coiled-coil region" evidence="1">
    <location>
        <begin position="283"/>
        <end position="310"/>
    </location>
</feature>
<feature type="coiled-coil region" evidence="1">
    <location>
        <begin position="72"/>
        <end position="126"/>
    </location>
</feature>
<evidence type="ECO:0008006" key="5">
    <source>
        <dbReference type="Google" id="ProtNLM"/>
    </source>
</evidence>
<dbReference type="EMBL" id="GBRD01011025">
    <property type="protein sequence ID" value="JAG54799.1"/>
    <property type="molecule type" value="Transcribed_RNA"/>
</dbReference>
<dbReference type="EMBL" id="GBHO01025424">
    <property type="protein sequence ID" value="JAG18180.1"/>
    <property type="molecule type" value="Transcribed_RNA"/>
</dbReference>
<name>A0A0A9XM60_LYGHE</name>
<feature type="region of interest" description="Disordered" evidence="2">
    <location>
        <begin position="315"/>
        <end position="341"/>
    </location>
</feature>
<organism evidence="3">
    <name type="scientific">Lygus hesperus</name>
    <name type="common">Western plant bug</name>
    <dbReference type="NCBI Taxonomy" id="30085"/>
    <lineage>
        <taxon>Eukaryota</taxon>
        <taxon>Metazoa</taxon>
        <taxon>Ecdysozoa</taxon>
        <taxon>Arthropoda</taxon>
        <taxon>Hexapoda</taxon>
        <taxon>Insecta</taxon>
        <taxon>Pterygota</taxon>
        <taxon>Neoptera</taxon>
        <taxon>Paraneoptera</taxon>
        <taxon>Hemiptera</taxon>
        <taxon>Heteroptera</taxon>
        <taxon>Panheteroptera</taxon>
        <taxon>Cimicomorpha</taxon>
        <taxon>Miridae</taxon>
        <taxon>Mirini</taxon>
        <taxon>Lygus</taxon>
    </lineage>
</organism>
<sequence length="341" mass="40821">MKNKFVRGKWPKRLAQEEDAIWAAMDNKTDEWKLERCQNENADSARHTKEYAASLNKQIEDSERKRLNESCVDRIEESFRQEYQKIKDEEQQLREVEANREREIRAKELVEQLEANRLEKERKKKEEMLFDRILIEEDRKRAEKEQLAVVDNRAQLRCELSIFRESLKQYNDSLAAHEKDMEVIIEEFKREHELKQLAVKQRSAKARKDLLGSCLESRKQQVADQYALKQKMKDQDRDEAEYVRFRQAQSDALDVTKKQREFQESQEAFKVLQECEKYEVVKRNRERLEMREFNDERLKENEEIDKRTNELLSRPVKTLGTGMHPFLGPLLTAENIPQGGR</sequence>
<gene>
    <name evidence="3" type="ORF">CM83_2193</name>
</gene>
<reference evidence="3" key="1">
    <citation type="journal article" date="2014" name="PLoS ONE">
        <title>Transcriptome-Based Identification of ABC Transporters in the Western Tarnished Plant Bug Lygus hesperus.</title>
        <authorList>
            <person name="Hull J.J."/>
            <person name="Chaney K."/>
            <person name="Geib S.M."/>
            <person name="Fabrick J.A."/>
            <person name="Brent C.S."/>
            <person name="Walsh D."/>
            <person name="Lavine L.C."/>
        </authorList>
    </citation>
    <scope>NUCLEOTIDE SEQUENCE</scope>
</reference>
<protein>
    <recommendedName>
        <fullName evidence="5">Trichohyalin-plectin-homology domain-containing protein</fullName>
    </recommendedName>
</protein>